<name>A0ABX1MYB0_9RHOO</name>
<comment type="caution">
    <text evidence="8">The sequence shown here is derived from an EMBL/GenBank/DDBJ whole genome shotgun (WGS) entry which is preliminary data.</text>
</comment>
<dbReference type="Proteomes" id="UP000652074">
    <property type="component" value="Unassembled WGS sequence"/>
</dbReference>
<evidence type="ECO:0000256" key="1">
    <source>
        <dbReference type="ARBA" id="ARBA00009764"/>
    </source>
</evidence>
<keyword evidence="8" id="KW-0969">Cilium</keyword>
<feature type="domain" description="Flagellar hook-associated protein 2 C-terminal" evidence="7">
    <location>
        <begin position="199"/>
        <end position="421"/>
    </location>
</feature>
<evidence type="ECO:0000259" key="7">
    <source>
        <dbReference type="Pfam" id="PF07195"/>
    </source>
</evidence>
<protein>
    <recommendedName>
        <fullName evidence="5">Flagellar hook-associated protein 2</fullName>
        <shortName evidence="5">HAP2</shortName>
    </recommendedName>
    <alternativeName>
        <fullName evidence="5">Flagellar cap protein</fullName>
    </alternativeName>
</protein>
<keyword evidence="8" id="KW-0282">Flagellum</keyword>
<evidence type="ECO:0000256" key="4">
    <source>
        <dbReference type="ARBA" id="ARBA00023143"/>
    </source>
</evidence>
<feature type="domain" description="Flagellar hook-associated protein 2 N-terminal" evidence="6">
    <location>
        <begin position="10"/>
        <end position="106"/>
    </location>
</feature>
<accession>A0ABX1MYB0</accession>
<gene>
    <name evidence="8" type="primary">fliD</name>
    <name evidence="8" type="ORF">GPA26_22980</name>
</gene>
<keyword evidence="4 5" id="KW-0975">Bacterial flagellum</keyword>
<evidence type="ECO:0000259" key="6">
    <source>
        <dbReference type="Pfam" id="PF02465"/>
    </source>
</evidence>
<dbReference type="Pfam" id="PF02465">
    <property type="entry name" value="FliD_N"/>
    <property type="match status" value="1"/>
</dbReference>
<dbReference type="Pfam" id="PF07195">
    <property type="entry name" value="FliD_C"/>
    <property type="match status" value="1"/>
</dbReference>
<keyword evidence="5" id="KW-0964">Secreted</keyword>
<comment type="function">
    <text evidence="5">Required for morphogenesis and for the elongation of the flagellar filament by facilitating polymerization of the flagellin monomers at the tip of growing filament. Forms a capping structure, which prevents flagellin subunits (transported through the central channel of the flagellum) from leaking out without polymerization at the distal end.</text>
</comment>
<keyword evidence="8" id="KW-0966">Cell projection</keyword>
<evidence type="ECO:0000256" key="2">
    <source>
        <dbReference type="ARBA" id="ARBA00011255"/>
    </source>
</evidence>
<keyword evidence="9" id="KW-1185">Reference proteome</keyword>
<dbReference type="PANTHER" id="PTHR30288">
    <property type="entry name" value="FLAGELLAR CAP/ASSEMBLY PROTEIN FLID"/>
    <property type="match status" value="1"/>
</dbReference>
<comment type="subunit">
    <text evidence="2 5">Homopentamer.</text>
</comment>
<reference evidence="8 9" key="1">
    <citation type="submission" date="2019-12" db="EMBL/GenBank/DDBJ databases">
        <title>Comparative genomics gives insights into the taxonomy of the Azoarcus-Aromatoleum group and reveals separate origins of nif in the plant-associated Azoarcus and non-plant-associated Aromatoleum sub-groups.</title>
        <authorList>
            <person name="Lafos M."/>
            <person name="Maluk M."/>
            <person name="Batista M."/>
            <person name="Junghare M."/>
            <person name="Carmona M."/>
            <person name="Faoro H."/>
            <person name="Cruz L.M."/>
            <person name="Battistoni F."/>
            <person name="De Souza E."/>
            <person name="Pedrosa F."/>
            <person name="Chen W.-M."/>
            <person name="Poole P.S."/>
            <person name="Dixon R.A."/>
            <person name="James E.K."/>
        </authorList>
    </citation>
    <scope>NUCLEOTIDE SEQUENCE [LARGE SCALE GENOMIC DNA]</scope>
    <source>
        <strain evidence="8 9">ToN1</strain>
    </source>
</reference>
<evidence type="ECO:0000256" key="5">
    <source>
        <dbReference type="RuleBase" id="RU362066"/>
    </source>
</evidence>
<evidence type="ECO:0000313" key="8">
    <source>
        <dbReference type="EMBL" id="NMF91335.1"/>
    </source>
</evidence>
<dbReference type="InterPro" id="IPR010809">
    <property type="entry name" value="FliD_C"/>
</dbReference>
<proteinExistence type="inferred from homology"/>
<organism evidence="8 9">
    <name type="scientific">Aromatoleum petrolei</name>
    <dbReference type="NCBI Taxonomy" id="76116"/>
    <lineage>
        <taxon>Bacteria</taxon>
        <taxon>Pseudomonadati</taxon>
        <taxon>Pseudomonadota</taxon>
        <taxon>Betaproteobacteria</taxon>
        <taxon>Rhodocyclales</taxon>
        <taxon>Rhodocyclaceae</taxon>
        <taxon>Aromatoleum</taxon>
    </lineage>
</organism>
<dbReference type="InterPro" id="IPR003481">
    <property type="entry name" value="FliD_N"/>
</dbReference>
<evidence type="ECO:0000256" key="3">
    <source>
        <dbReference type="ARBA" id="ARBA00023054"/>
    </source>
</evidence>
<dbReference type="InterPro" id="IPR040026">
    <property type="entry name" value="FliD"/>
</dbReference>
<dbReference type="EMBL" id="WTVR01000078">
    <property type="protein sequence ID" value="NMF91335.1"/>
    <property type="molecule type" value="Genomic_DNA"/>
</dbReference>
<dbReference type="RefSeq" id="WP_169208653.1">
    <property type="nucleotide sequence ID" value="NZ_CP059560.1"/>
</dbReference>
<evidence type="ECO:0000313" key="9">
    <source>
        <dbReference type="Proteomes" id="UP000652074"/>
    </source>
</evidence>
<comment type="similarity">
    <text evidence="1 5">Belongs to the FliD family.</text>
</comment>
<comment type="subcellular location">
    <subcellularLocation>
        <location evidence="5">Secreted</location>
    </subcellularLocation>
    <subcellularLocation>
        <location evidence="5">Bacterial flagellum</location>
    </subcellularLocation>
</comment>
<sequence>MALTANGIGSGLDINGLVSQLMTVERQPLSTLARKEATFQAKLSAFGQMKSALSTFQTAVDALADSAKFSTTKSTVAPDAGYTASSTTTAGAGSYAIQVTNLATVQRTATSQSSTFTPSAGTLSVVMGAQTKTIEFAGGSIEDLRNAINGADLGISANVIDNGTVKQLVFSSKDTGTTSAFTVSGVGLEGAGLYQVQAAEDATLTIDGIAIKRSSNIISDAIEGVTLTLTKETAAAASLTVAQDTSGARSGIDAFVKAYNDLTKVMKDLTAFNAETRKASTLTGDSTARSIQGQLRSAIGGALTGLGVTTRLSEIGVSFKADGTLAVDSTKLDAAFADPAKGVAAFFTGNDSIKGFAKSLSKTLDGFLSSDGLIAGRTDGINDSVKSLGRQREALTLRIELVEKRYRAQFTALDSAISSMTQTSNYLTQQLANLPKIGE</sequence>
<keyword evidence="3" id="KW-0175">Coiled coil</keyword>
<dbReference type="PANTHER" id="PTHR30288:SF0">
    <property type="entry name" value="FLAGELLAR HOOK-ASSOCIATED PROTEIN 2"/>
    <property type="match status" value="1"/>
</dbReference>